<dbReference type="AlphaFoldDB" id="A0A3L7JAB7"/>
<feature type="domain" description="FAD dependent oxidoreductase" evidence="2">
    <location>
        <begin position="3"/>
        <end position="391"/>
    </location>
</feature>
<gene>
    <name evidence="3" type="ORF">D8780_03210</name>
</gene>
<dbReference type="RefSeq" id="WP_121644332.1">
    <property type="nucleotide sequence ID" value="NZ_RCWN01000001.1"/>
</dbReference>
<dbReference type="EMBL" id="RCWN01000001">
    <property type="protein sequence ID" value="RLQ87364.1"/>
    <property type="molecule type" value="Genomic_DNA"/>
</dbReference>
<dbReference type="InterPro" id="IPR036188">
    <property type="entry name" value="FAD/NAD-bd_sf"/>
</dbReference>
<keyword evidence="4" id="KW-1185">Reference proteome</keyword>
<evidence type="ECO:0000313" key="4">
    <source>
        <dbReference type="Proteomes" id="UP000281094"/>
    </source>
</evidence>
<dbReference type="Gene3D" id="3.50.50.60">
    <property type="entry name" value="FAD/NAD(P)-binding domain"/>
    <property type="match status" value="2"/>
</dbReference>
<dbReference type="Pfam" id="PF01266">
    <property type="entry name" value="DAO"/>
    <property type="match status" value="1"/>
</dbReference>
<organism evidence="3 4">
    <name type="scientific">Notoacmeibacter ruber</name>
    <dbReference type="NCBI Taxonomy" id="2670375"/>
    <lineage>
        <taxon>Bacteria</taxon>
        <taxon>Pseudomonadati</taxon>
        <taxon>Pseudomonadota</taxon>
        <taxon>Alphaproteobacteria</taxon>
        <taxon>Hyphomicrobiales</taxon>
        <taxon>Notoacmeibacteraceae</taxon>
        <taxon>Notoacmeibacter</taxon>
    </lineage>
</organism>
<dbReference type="Gene3D" id="3.30.9.10">
    <property type="entry name" value="D-Amino Acid Oxidase, subunit A, domain 2"/>
    <property type="match status" value="1"/>
</dbReference>
<dbReference type="GO" id="GO:0016491">
    <property type="term" value="F:oxidoreductase activity"/>
    <property type="evidence" value="ECO:0007669"/>
    <property type="project" value="UniProtKB-KW"/>
</dbReference>
<keyword evidence="1" id="KW-0560">Oxidoreductase</keyword>
<dbReference type="InterPro" id="IPR006076">
    <property type="entry name" value="FAD-dep_OxRdtase"/>
</dbReference>
<dbReference type="GO" id="GO:0005737">
    <property type="term" value="C:cytoplasm"/>
    <property type="evidence" value="ECO:0007669"/>
    <property type="project" value="TreeGrafter"/>
</dbReference>
<name>A0A3L7JAB7_9HYPH</name>
<evidence type="ECO:0000256" key="1">
    <source>
        <dbReference type="ARBA" id="ARBA00023002"/>
    </source>
</evidence>
<comment type="caution">
    <text evidence="3">The sequence shown here is derived from an EMBL/GenBank/DDBJ whole genome shotgun (WGS) entry which is preliminary data.</text>
</comment>
<dbReference type="PANTHER" id="PTHR13847">
    <property type="entry name" value="SARCOSINE DEHYDROGENASE-RELATED"/>
    <property type="match status" value="1"/>
</dbReference>
<protein>
    <submittedName>
        <fullName evidence="3">FAD-binding oxidoreductase</fullName>
    </submittedName>
</protein>
<sequence>MADILVIGAGMAGIATALSLQARGHTVRVVDRRGPGEETSHGNAGVIQAEARAPYAMPRDLGTLVRYALGRSNDLRLDPLALPGAARALMAYYRHSAPSRHQAATRTYSALIARATRDHGKLSAEAGAEQLIRRTGLGEIIDRPADFETRARTAERLASEYGLTLRVVDGAALAAEEPALRPTSAGAVLWDDSWSSPDPAALVQSYAALFIRRGGELLRSEVRTISESEQGWRLSTEKGPLKAEHLVVALGPWSPAMLRQLGYRIPMVMKRGYHGHFAMEDQLGRPYLLADHGVVLSSMTRGLRITTGAHLARAGAKHDFRQLEHGTDAARIILDIGDAVPDSLWQGTRPCMPRMLPMVGQAPRHARLWFNFGHGHQGFTLGPTTGEILADILDGRRDALTAALAP</sequence>
<evidence type="ECO:0000313" key="3">
    <source>
        <dbReference type="EMBL" id="RLQ87364.1"/>
    </source>
</evidence>
<dbReference type="Proteomes" id="UP000281094">
    <property type="component" value="Unassembled WGS sequence"/>
</dbReference>
<reference evidence="3 4" key="1">
    <citation type="submission" date="2018-10" db="EMBL/GenBank/DDBJ databases">
        <title>Notoacmeibacter sp. M2BS9Y-3-1, whole genome shotgun sequence.</title>
        <authorList>
            <person name="Tuo L."/>
        </authorList>
    </citation>
    <scope>NUCLEOTIDE SEQUENCE [LARGE SCALE GENOMIC DNA]</scope>
    <source>
        <strain evidence="3 4">M2BS9Y-3-1</strain>
    </source>
</reference>
<proteinExistence type="predicted"/>
<evidence type="ECO:0000259" key="2">
    <source>
        <dbReference type="Pfam" id="PF01266"/>
    </source>
</evidence>
<dbReference type="SUPFAM" id="SSF51905">
    <property type="entry name" value="FAD/NAD(P)-binding domain"/>
    <property type="match status" value="1"/>
</dbReference>
<accession>A0A3L7JAB7</accession>
<dbReference type="PANTHER" id="PTHR13847:SF289">
    <property type="entry name" value="GLYCINE OXIDASE"/>
    <property type="match status" value="1"/>
</dbReference>